<dbReference type="InterPro" id="IPR036864">
    <property type="entry name" value="Zn2-C6_fun-type_DNA-bd_sf"/>
</dbReference>
<dbReference type="InterPro" id="IPR052360">
    <property type="entry name" value="Transcr_Regulatory_Proteins"/>
</dbReference>
<dbReference type="Pfam" id="PF00172">
    <property type="entry name" value="Zn_clus"/>
    <property type="match status" value="1"/>
</dbReference>
<feature type="compositionally biased region" description="Low complexity" evidence="7">
    <location>
        <begin position="191"/>
        <end position="249"/>
    </location>
</feature>
<feature type="domain" description="Zn(2)-C6 fungal-type" evidence="8">
    <location>
        <begin position="333"/>
        <end position="361"/>
    </location>
</feature>
<keyword evidence="2" id="KW-0862">Zinc</keyword>
<dbReference type="InterPro" id="IPR001138">
    <property type="entry name" value="Zn2Cys6_DnaBD"/>
</dbReference>
<evidence type="ECO:0000256" key="7">
    <source>
        <dbReference type="SAM" id="MobiDB-lite"/>
    </source>
</evidence>
<dbReference type="SMART" id="SM00066">
    <property type="entry name" value="GAL4"/>
    <property type="match status" value="1"/>
</dbReference>
<reference evidence="9" key="1">
    <citation type="submission" date="2020-06" db="EMBL/GenBank/DDBJ databases">
        <title>Draft genome sequences of strains closely related to Aspergillus parafelis and Aspergillus hiratsukae.</title>
        <authorList>
            <person name="Dos Santos R.A.C."/>
            <person name="Rivero-Menendez O."/>
            <person name="Steenwyk J.L."/>
            <person name="Mead M.E."/>
            <person name="Goldman G.H."/>
            <person name="Alastruey-Izquierdo A."/>
            <person name="Rokas A."/>
        </authorList>
    </citation>
    <scope>NUCLEOTIDE SEQUENCE</scope>
    <source>
        <strain evidence="9">CNM-CM6106</strain>
    </source>
</reference>
<keyword evidence="5" id="KW-0804">Transcription</keyword>
<dbReference type="AlphaFoldDB" id="A0A8H6PWJ3"/>
<evidence type="ECO:0000313" key="10">
    <source>
        <dbReference type="Proteomes" id="UP000662466"/>
    </source>
</evidence>
<proteinExistence type="predicted"/>
<dbReference type="PANTHER" id="PTHR36206:SF13">
    <property type="entry name" value="TRANSCRIPTIONAL REGULATORY PROTEIN MOC3"/>
    <property type="match status" value="1"/>
</dbReference>
<dbReference type="Proteomes" id="UP000662466">
    <property type="component" value="Unassembled WGS sequence"/>
</dbReference>
<dbReference type="PANTHER" id="PTHR36206">
    <property type="entry name" value="ASPERCRYPTIN BIOSYNTHESIS CLUSTER-SPECIFIC TRANSCRIPTION REGULATOR ATNN-RELATED"/>
    <property type="match status" value="1"/>
</dbReference>
<dbReference type="CDD" id="cd00067">
    <property type="entry name" value="GAL4"/>
    <property type="match status" value="1"/>
</dbReference>
<gene>
    <name evidence="9" type="ORF">CNMCM6106_008806</name>
</gene>
<feature type="region of interest" description="Disordered" evidence="7">
    <location>
        <begin position="1"/>
        <end position="280"/>
    </location>
</feature>
<dbReference type="SUPFAM" id="SSF57701">
    <property type="entry name" value="Zn2/Cys6 DNA-binding domain"/>
    <property type="match status" value="1"/>
</dbReference>
<accession>A0A8H6PWJ3</accession>
<evidence type="ECO:0000256" key="1">
    <source>
        <dbReference type="ARBA" id="ARBA00022723"/>
    </source>
</evidence>
<dbReference type="PROSITE" id="PS50048">
    <property type="entry name" value="ZN2_CY6_FUNGAL_2"/>
    <property type="match status" value="1"/>
</dbReference>
<evidence type="ECO:0000313" key="9">
    <source>
        <dbReference type="EMBL" id="KAF7161658.1"/>
    </source>
</evidence>
<organism evidence="9 10">
    <name type="scientific">Aspergillus hiratsukae</name>
    <dbReference type="NCBI Taxonomy" id="1194566"/>
    <lineage>
        <taxon>Eukaryota</taxon>
        <taxon>Fungi</taxon>
        <taxon>Dikarya</taxon>
        <taxon>Ascomycota</taxon>
        <taxon>Pezizomycotina</taxon>
        <taxon>Eurotiomycetes</taxon>
        <taxon>Eurotiomycetidae</taxon>
        <taxon>Eurotiales</taxon>
        <taxon>Aspergillaceae</taxon>
        <taxon>Aspergillus</taxon>
        <taxon>Aspergillus subgen. Fumigati</taxon>
    </lineage>
</organism>
<feature type="compositionally biased region" description="Polar residues" evidence="7">
    <location>
        <begin position="16"/>
        <end position="36"/>
    </location>
</feature>
<evidence type="ECO:0000259" key="8">
    <source>
        <dbReference type="PROSITE" id="PS50048"/>
    </source>
</evidence>
<feature type="compositionally biased region" description="Polar residues" evidence="7">
    <location>
        <begin position="443"/>
        <end position="479"/>
    </location>
</feature>
<feature type="compositionally biased region" description="Pro residues" evidence="7">
    <location>
        <begin position="394"/>
        <end position="406"/>
    </location>
</feature>
<keyword evidence="1" id="KW-0479">Metal-binding</keyword>
<evidence type="ECO:0000256" key="2">
    <source>
        <dbReference type="ARBA" id="ARBA00022833"/>
    </source>
</evidence>
<keyword evidence="4" id="KW-0238">DNA-binding</keyword>
<evidence type="ECO:0000256" key="4">
    <source>
        <dbReference type="ARBA" id="ARBA00023125"/>
    </source>
</evidence>
<keyword evidence="3" id="KW-0805">Transcription regulation</keyword>
<evidence type="ECO:0000256" key="6">
    <source>
        <dbReference type="ARBA" id="ARBA00023242"/>
    </source>
</evidence>
<dbReference type="GO" id="GO:0000981">
    <property type="term" value="F:DNA-binding transcription factor activity, RNA polymerase II-specific"/>
    <property type="evidence" value="ECO:0007669"/>
    <property type="project" value="InterPro"/>
</dbReference>
<sequence length="487" mass="51922">MAESAESANPPGESPKQATGSTDQSAAETFPDQTPRPTAESAPETAPQPIPGQAPQAAVEQRTETSNSAPEPALPSFDTSLPPIDKTLPAVDTTLPPIDTSLPSLDSTLPPFDSSVPSLPPIDTTLPPMDTTLPAAEANFLLSGTRVSNPEPAAPESTGTVSGASEHPTSNQSGHPSAQTPPYQYSNGTYQSQTAQQQHQASPPQQPQDLHYQQQHQSSQQYAQPQPHHSQSTHQQYQQQNHDVYQNHQSPSSQMNAPPQPSHIPQAPIGSPMPSNMPPMASVGQYMTGYPTNVSQMGMNSNAQMRYQLPGDPNKMLSGGRHKKEVKRRTKTGCLTCRKRRIKCDEGHPVCRNCVKSKRECLGYDPVFRPQASTPSAIQPAPSPAPSLVVNPQDPTPSYPSAPPGYVPAASQPFAPSLHSESPSTSTDQQYDYGTSPADPSLGANNSANMASTQNVTQGGLQPTLNATTNAAVTPSETPSFKPIYWR</sequence>
<dbReference type="GO" id="GO:0008270">
    <property type="term" value="F:zinc ion binding"/>
    <property type="evidence" value="ECO:0007669"/>
    <property type="project" value="InterPro"/>
</dbReference>
<dbReference type="GO" id="GO:0003677">
    <property type="term" value="F:DNA binding"/>
    <property type="evidence" value="ECO:0007669"/>
    <property type="project" value="UniProtKB-KW"/>
</dbReference>
<protein>
    <recommendedName>
        <fullName evidence="8">Zn(2)-C6 fungal-type domain-containing protein</fullName>
    </recommendedName>
</protein>
<feature type="region of interest" description="Disordered" evidence="7">
    <location>
        <begin position="372"/>
        <end position="487"/>
    </location>
</feature>
<name>A0A8H6PWJ3_9EURO</name>
<dbReference type="Gene3D" id="4.10.240.10">
    <property type="entry name" value="Zn(2)-C6 fungal-type DNA-binding domain"/>
    <property type="match status" value="1"/>
</dbReference>
<feature type="compositionally biased region" description="Polar residues" evidence="7">
    <location>
        <begin position="419"/>
        <end position="433"/>
    </location>
</feature>
<evidence type="ECO:0000256" key="3">
    <source>
        <dbReference type="ARBA" id="ARBA00023015"/>
    </source>
</evidence>
<dbReference type="PROSITE" id="PS00463">
    <property type="entry name" value="ZN2_CY6_FUNGAL_1"/>
    <property type="match status" value="1"/>
</dbReference>
<keyword evidence="6" id="KW-0539">Nucleus</keyword>
<feature type="compositionally biased region" description="Polar residues" evidence="7">
    <location>
        <begin position="157"/>
        <end position="190"/>
    </location>
</feature>
<evidence type="ECO:0000256" key="5">
    <source>
        <dbReference type="ARBA" id="ARBA00023163"/>
    </source>
</evidence>
<feature type="compositionally biased region" description="Low complexity" evidence="7">
    <location>
        <begin position="121"/>
        <end position="134"/>
    </location>
</feature>
<dbReference type="EMBL" id="JACBAF010002243">
    <property type="protein sequence ID" value="KAF7161658.1"/>
    <property type="molecule type" value="Genomic_DNA"/>
</dbReference>
<comment type="caution">
    <text evidence="9">The sequence shown here is derived from an EMBL/GenBank/DDBJ whole genome shotgun (WGS) entry which is preliminary data.</text>
</comment>